<organism evidence="5 6">
    <name type="scientific">Schizopora paradoxa</name>
    <dbReference type="NCBI Taxonomy" id="27342"/>
    <lineage>
        <taxon>Eukaryota</taxon>
        <taxon>Fungi</taxon>
        <taxon>Dikarya</taxon>
        <taxon>Basidiomycota</taxon>
        <taxon>Agaricomycotina</taxon>
        <taxon>Agaricomycetes</taxon>
        <taxon>Hymenochaetales</taxon>
        <taxon>Schizoporaceae</taxon>
        <taxon>Schizopora</taxon>
    </lineage>
</organism>
<dbReference type="InterPro" id="IPR001936">
    <property type="entry name" value="RasGAP_dom"/>
</dbReference>
<dbReference type="InterPro" id="IPR000008">
    <property type="entry name" value="C2_dom"/>
</dbReference>
<feature type="compositionally biased region" description="Polar residues" evidence="2">
    <location>
        <begin position="728"/>
        <end position="756"/>
    </location>
</feature>
<keyword evidence="6" id="KW-1185">Reference proteome</keyword>
<feature type="region of interest" description="Disordered" evidence="2">
    <location>
        <begin position="222"/>
        <end position="244"/>
    </location>
</feature>
<dbReference type="InterPro" id="IPR035892">
    <property type="entry name" value="C2_domain_sf"/>
</dbReference>
<dbReference type="InterPro" id="IPR008936">
    <property type="entry name" value="Rho_GTPase_activation_prot"/>
</dbReference>
<gene>
    <name evidence="5" type="ORF">SCHPADRAFT_872589</name>
</gene>
<sequence length="869" mass="98193">MSRTNELVISHTWYEETSAGDREFLVSAELWCPTNSKTPNSLRKPPVSKRTADKRESISGQANSLEEKRLKEKPSWFKTQAQGSSTGGQWLPASCKLSDEGDRCMLNIYVSETFLQDSIYVHCLRCTDIRLADRSLFFHGLVLGIHVRSGQRLIEKDAEDHVYLRFPNSESLNTWTALLRSYAIAEIYGKRLAQKPDGGLYRMWRQVFLEICQVRNLGSLKTSNDAAQNSGVTSDTESPNDPGDVEVSCEVRINECLCGSSTKKGIGALEWHEQFTFSDLPPFGELQIQVYREKRTSKPQLLGTVTIILPNFRRGQTVEGWYPIIYSGASVNGTQIGEMRLKLKVDEEIVLPMSAYKPVLECLSQGNMLDHLTELEQELKLENAAEHIIAVSIVNDVLMRDLFVLADREVLNAASAPNTLFRGNSVLTKTIELAMNLYGKSFLEASIGSAIRRLCADKIAIETDPSRGTKGGKDQDRNIESLVYWCTEFWNSIYAERNSCPPELRQIFHHIRQAVEKRFNDNRVMRWQSVSAFCFLRFIVPGILHPHLFGLCHGMPSPPVQRSLTLIAKALQSLANLNTSARREELLRGGMKEFMQTSLPAMTDYIDVVSTPRHDTHVNLNWSSDEHERIQVMNSLRERAPTLPTLHREAILFLPHLIDLPKHLAILTSNVVRNSNHQRGAGAKQLSDNLSDLVKACNAIEQRAVKHVSKLKRPNRSNVRRLSRSVPQASFNTQSTSYVIPAHTTNLETSRDPSNPRSEKRRSLSLMNGRPSTAPSDAVPPPMANNERRSNDSTVDDHAPPSSLRRLQRRNTRTQLDYSDRRVSLDAYRCEQPQPSRIPSDASHSSISVQSLSEDLRRPNAFMRFLTKR</sequence>
<dbReference type="PANTHER" id="PTHR10194">
    <property type="entry name" value="RAS GTPASE-ACTIVATING PROTEINS"/>
    <property type="match status" value="1"/>
</dbReference>
<feature type="domain" description="C2" evidence="3">
    <location>
        <begin position="186"/>
        <end position="322"/>
    </location>
</feature>
<feature type="region of interest" description="Disordered" evidence="2">
    <location>
        <begin position="37"/>
        <end position="73"/>
    </location>
</feature>
<dbReference type="Gene3D" id="2.60.40.150">
    <property type="entry name" value="C2 domain"/>
    <property type="match status" value="1"/>
</dbReference>
<dbReference type="SMART" id="SM00323">
    <property type="entry name" value="RasGAP"/>
    <property type="match status" value="1"/>
</dbReference>
<feature type="compositionally biased region" description="Basic residues" evidence="2">
    <location>
        <begin position="709"/>
        <end position="723"/>
    </location>
</feature>
<evidence type="ECO:0000259" key="3">
    <source>
        <dbReference type="PROSITE" id="PS50004"/>
    </source>
</evidence>
<dbReference type="PROSITE" id="PS50018">
    <property type="entry name" value="RAS_GTPASE_ACTIV_2"/>
    <property type="match status" value="1"/>
</dbReference>
<feature type="compositionally biased region" description="Polar residues" evidence="2">
    <location>
        <begin position="222"/>
        <end position="239"/>
    </location>
</feature>
<feature type="compositionally biased region" description="Basic and acidic residues" evidence="2">
    <location>
        <begin position="786"/>
        <end position="799"/>
    </location>
</feature>
<proteinExistence type="predicted"/>
<dbReference type="STRING" id="27342.A0A0H2RRJ8"/>
<dbReference type="InParanoid" id="A0A0H2RRJ8"/>
<evidence type="ECO:0000259" key="4">
    <source>
        <dbReference type="PROSITE" id="PS50018"/>
    </source>
</evidence>
<dbReference type="Proteomes" id="UP000053477">
    <property type="component" value="Unassembled WGS sequence"/>
</dbReference>
<dbReference type="AlphaFoldDB" id="A0A0H2RRJ8"/>
<dbReference type="EMBL" id="KQ085943">
    <property type="protein sequence ID" value="KLO14454.1"/>
    <property type="molecule type" value="Genomic_DNA"/>
</dbReference>
<evidence type="ECO:0000256" key="1">
    <source>
        <dbReference type="ARBA" id="ARBA00022468"/>
    </source>
</evidence>
<dbReference type="CDD" id="cd05137">
    <property type="entry name" value="RasGAP_CLA2_BUD2"/>
    <property type="match status" value="1"/>
</dbReference>
<evidence type="ECO:0000313" key="6">
    <source>
        <dbReference type="Proteomes" id="UP000053477"/>
    </source>
</evidence>
<dbReference type="SUPFAM" id="SSF48350">
    <property type="entry name" value="GTPase activation domain, GAP"/>
    <property type="match status" value="1"/>
</dbReference>
<keyword evidence="1" id="KW-0343">GTPase activation</keyword>
<dbReference type="PANTHER" id="PTHR10194:SF60">
    <property type="entry name" value="RAS GTPASE-ACTIVATING PROTEIN RASKOL"/>
    <property type="match status" value="1"/>
</dbReference>
<accession>A0A0H2RRJ8</accession>
<feature type="region of interest" description="Disordered" evidence="2">
    <location>
        <begin position="709"/>
        <end position="852"/>
    </location>
</feature>
<evidence type="ECO:0000313" key="5">
    <source>
        <dbReference type="EMBL" id="KLO14454.1"/>
    </source>
</evidence>
<dbReference type="SUPFAM" id="SSF49562">
    <property type="entry name" value="C2 domain (Calcium/lipid-binding domain, CaLB)"/>
    <property type="match status" value="1"/>
</dbReference>
<dbReference type="InterPro" id="IPR039360">
    <property type="entry name" value="Ras_GTPase"/>
</dbReference>
<dbReference type="Pfam" id="PF00168">
    <property type="entry name" value="C2"/>
    <property type="match status" value="1"/>
</dbReference>
<protein>
    <submittedName>
        <fullName evidence="5">Rho GTPase activation protein</fullName>
    </submittedName>
</protein>
<dbReference type="Gene3D" id="1.10.506.10">
    <property type="entry name" value="GTPase Activation - p120gap, domain 1"/>
    <property type="match status" value="1"/>
</dbReference>
<dbReference type="Pfam" id="PF00616">
    <property type="entry name" value="RasGAP"/>
    <property type="match status" value="1"/>
</dbReference>
<dbReference type="GO" id="GO:0005096">
    <property type="term" value="F:GTPase activator activity"/>
    <property type="evidence" value="ECO:0007669"/>
    <property type="project" value="UniProtKB-KW"/>
</dbReference>
<feature type="domain" description="Ras-GAP" evidence="4">
    <location>
        <begin position="380"/>
        <end position="576"/>
    </location>
</feature>
<feature type="compositionally biased region" description="Polar residues" evidence="2">
    <location>
        <begin position="833"/>
        <end position="852"/>
    </location>
</feature>
<reference evidence="5 6" key="1">
    <citation type="submission" date="2015-04" db="EMBL/GenBank/DDBJ databases">
        <title>Complete genome sequence of Schizopora paradoxa KUC8140, a cosmopolitan wood degrader in East Asia.</title>
        <authorList>
            <consortium name="DOE Joint Genome Institute"/>
            <person name="Min B."/>
            <person name="Park H."/>
            <person name="Jang Y."/>
            <person name="Kim J.-J."/>
            <person name="Kim K.H."/>
            <person name="Pangilinan J."/>
            <person name="Lipzen A."/>
            <person name="Riley R."/>
            <person name="Grigoriev I.V."/>
            <person name="Spatafora J.W."/>
            <person name="Choi I.-G."/>
        </authorList>
    </citation>
    <scope>NUCLEOTIDE SEQUENCE [LARGE SCALE GENOMIC DNA]</scope>
    <source>
        <strain evidence="5 6">KUC8140</strain>
    </source>
</reference>
<dbReference type="SMART" id="SM00239">
    <property type="entry name" value="C2"/>
    <property type="match status" value="1"/>
</dbReference>
<name>A0A0H2RRJ8_9AGAM</name>
<dbReference type="OrthoDB" id="775356at2759"/>
<evidence type="ECO:0000256" key="2">
    <source>
        <dbReference type="SAM" id="MobiDB-lite"/>
    </source>
</evidence>
<dbReference type="PROSITE" id="PS50004">
    <property type="entry name" value="C2"/>
    <property type="match status" value="1"/>
</dbReference>